<dbReference type="InParanoid" id="A0A1Y2E9K9"/>
<feature type="signal peptide" evidence="1">
    <location>
        <begin position="1"/>
        <end position="27"/>
    </location>
</feature>
<protein>
    <submittedName>
        <fullName evidence="2">Uncharacterized protein</fullName>
    </submittedName>
</protein>
<proteinExistence type="predicted"/>
<reference evidence="2 3" key="1">
    <citation type="submission" date="2016-07" db="EMBL/GenBank/DDBJ databases">
        <title>Pervasive Adenine N6-methylation of Active Genes in Fungi.</title>
        <authorList>
            <consortium name="DOE Joint Genome Institute"/>
            <person name="Mondo S.J."/>
            <person name="Dannebaum R.O."/>
            <person name="Kuo R.C."/>
            <person name="Labutti K."/>
            <person name="Haridas S."/>
            <person name="Kuo A."/>
            <person name="Salamov A."/>
            <person name="Ahrendt S.R."/>
            <person name="Lipzen A."/>
            <person name="Sullivan W."/>
            <person name="Andreopoulos W.B."/>
            <person name="Clum A."/>
            <person name="Lindquist E."/>
            <person name="Daum C."/>
            <person name="Ramamoorthy G.K."/>
            <person name="Gryganskyi A."/>
            <person name="Culley D."/>
            <person name="Magnuson J.K."/>
            <person name="James T.Y."/>
            <person name="O'Malley M.A."/>
            <person name="Stajich J.E."/>
            <person name="Spatafora J.W."/>
            <person name="Visel A."/>
            <person name="Grigoriev I.V."/>
        </authorList>
    </citation>
    <scope>NUCLEOTIDE SEQUENCE [LARGE SCALE GENOMIC DNA]</scope>
    <source>
        <strain evidence="2 3">CBS 129021</strain>
    </source>
</reference>
<evidence type="ECO:0000313" key="2">
    <source>
        <dbReference type="EMBL" id="ORY68260.1"/>
    </source>
</evidence>
<keyword evidence="1" id="KW-0732">Signal</keyword>
<evidence type="ECO:0000313" key="3">
    <source>
        <dbReference type="Proteomes" id="UP000193689"/>
    </source>
</evidence>
<comment type="caution">
    <text evidence="2">The sequence shown here is derived from an EMBL/GenBank/DDBJ whole genome shotgun (WGS) entry which is preliminary data.</text>
</comment>
<dbReference type="AlphaFoldDB" id="A0A1Y2E9K9"/>
<organism evidence="2 3">
    <name type="scientific">Pseudomassariella vexata</name>
    <dbReference type="NCBI Taxonomy" id="1141098"/>
    <lineage>
        <taxon>Eukaryota</taxon>
        <taxon>Fungi</taxon>
        <taxon>Dikarya</taxon>
        <taxon>Ascomycota</taxon>
        <taxon>Pezizomycotina</taxon>
        <taxon>Sordariomycetes</taxon>
        <taxon>Xylariomycetidae</taxon>
        <taxon>Amphisphaeriales</taxon>
        <taxon>Pseudomassariaceae</taxon>
        <taxon>Pseudomassariella</taxon>
    </lineage>
</organism>
<dbReference type="Proteomes" id="UP000193689">
    <property type="component" value="Unassembled WGS sequence"/>
</dbReference>
<evidence type="ECO:0000256" key="1">
    <source>
        <dbReference type="SAM" id="SignalP"/>
    </source>
</evidence>
<keyword evidence="3" id="KW-1185">Reference proteome</keyword>
<dbReference type="GeneID" id="63781156"/>
<feature type="chain" id="PRO_5013322383" evidence="1">
    <location>
        <begin position="28"/>
        <end position="145"/>
    </location>
</feature>
<name>A0A1Y2E9K9_9PEZI</name>
<dbReference type="RefSeq" id="XP_040718547.1">
    <property type="nucleotide sequence ID" value="XM_040864944.1"/>
</dbReference>
<gene>
    <name evidence="2" type="ORF">BCR38DRAFT_506689</name>
</gene>
<dbReference type="EMBL" id="MCFJ01000003">
    <property type="protein sequence ID" value="ORY68260.1"/>
    <property type="molecule type" value="Genomic_DNA"/>
</dbReference>
<accession>A0A1Y2E9K9</accession>
<sequence>MSRVSNILCLALTCLVTLCLLPSQAESDDKTFWVGASEAVKDGVTDTQFWAIAKSLDKICTESTPMKTTCDADYAVQVSLPNFCGGKIFGFKSCDTNIISQELWDVEAKKVVGTCVDALYDVVDTECGGRSIQSWERCGVHDGVC</sequence>